<feature type="disulfide bond" evidence="20">
    <location>
        <begin position="377"/>
        <end position="383"/>
    </location>
</feature>
<feature type="binding site" description="in inhibited form" evidence="19">
    <location>
        <position position="213"/>
    </location>
    <ligand>
        <name>Zn(2+)</name>
        <dbReference type="ChEBI" id="CHEBI:29105"/>
        <note>catalytic</note>
    </ligand>
</feature>
<evidence type="ECO:0000256" key="8">
    <source>
        <dbReference type="ARBA" id="ARBA00022729"/>
    </source>
</evidence>
<evidence type="ECO:0000256" key="19">
    <source>
        <dbReference type="PIRSR" id="PIRSR613273-2"/>
    </source>
</evidence>
<dbReference type="Gene3D" id="2.10.230.10">
    <property type="entry name" value="Heat shock protein DnaJ, cysteine-rich domain"/>
    <property type="match status" value="1"/>
</dbReference>
<keyword evidence="9" id="KW-0677">Repeat</keyword>
<sequence length="2302" mass="257488">MRVVKWLTGLLYQLSLFITRSWEVHFHPRQGKVTAGRLQEREALVRTLASYEVVTPARVNEFGEVFPQSHHFSRRKRSSETLEPTPFRTHYRIRAYGQLFQLNLSADAAFLAAGYTEVHLGTSAHPAEERSAAPPDLRHCFYRGQVNAREDHTAVFSLCGGLMGTFKAHDGEYFLEPIMKADGSEHEDDHNKPHLIYRQELKRNYFLQSHKPCDVSESEIKKTTLPFHNYSDVNENLNIKEERVLGYTSKNISLEDERSQLHSRKKRFLSYPRYVEVMVTADSKMVHHHGQNLQHYVLTLMSIVAAIYKDSSIGNLINIVIVKLVIIHDEQEGPVISFNAATTLRNFCLWQQTQNVLDDAHPSHHDTAVLITREDICGAREKCDTLGLAELGTLCDPLRSCSISEENGLSAAFTIAHELGHVFKCKETGIKHQYHVMAPTLNYHTSPWTWSKCSQKYITEFLDTGHGECLLDKPNGRIYDLSSQLPGLMYDVNKQCELMFGPGSQVCPYLKQCRRLWCTSAEGVHKGCRTQHMPLADGTNCGPGMHCHHGLCVNKEMETRPVDGDWGPWGPYSSCSRTCGGGIKSTSRLCNRPEPRNGGKYCVGRRMKFRSCNTDSCPKGKQDFREKQCSDFDGKHFNINGLSPNVRWLPKYSGIAVKDRCKLYCRVAGTTSFYQLKDRVADGTPCGTETNDICVQGLCRQAGCDHVLNSKARRDKCGVCGGDNSSCRTMAGVFNSAHYGYNVVVKIPPGATNIDILQHSYSGKPEDDNYLALSDTQGNFLLNGNFVVSMSKREINVQGAIFEYSGSNNSIERINSTDRLEEELVLQVLCVGNLYNPDVRYSFNIPVEEKSDLFTWDPYGPWQDCTKMCQGLHRRKITCVRKSDHMVVSDQSCDHIPLPLLVTERCNTDCELRWHIIGKSECSALCGQGYKSLDVHCMKYSIHNGQTVPVVDHYCSDQLKPPTREPCHGDCVLTRWHYLEWSQCSRSCGGGERSRDSYCINNFGHRLADRECQEIPRVTVENCNEFSCPSWATSEWSECLVTCGKGTNQRQVWCQLNEDHLSDGFCDPSTKPESQRPCELHACTSWQVGPWGSCTATCGQGYQMRAVKCVNELFSAVLDDRLCHGASRPSERQDCIVIPCPVIPKIGATSLPAVPMRKITQWRYGSWTPCSVSCGRGNQARYVSCRDAHDGIADESFCAHLPRPAEIAVCFSPCGEWQTGNWSPCSASCGRGKMTRQVLCINYHQPVNENYCDPEVRPVIEQECNLAACPPTYSHFPSSSEQPSHFPGRNFPLTHKPEDNQNQGIHPSIRENQWRTGPWGSCSRSCAGGVQRRVVVCQDENGQSASYCDSASKPPESKHCDSGPCPQWNYGSWGECTQTCGGGIKSRFVICQFPNGQLSQEQNCEMLNKPPSVVQCHIRACPDDVSWHRGPWKSCSASCGKGLKYREVLCIDQFHGKLEEKYCSHLRKPRTHKACRSVRCPSWKANRWKECSVTCGSGVQQRDVYCRLRGVGRVAEEKCDPSTRPYFQRECWHRNCTQYHWVAGEWLDCSISCKKRETYRQVKCVNAQNIGVSESFCDLATRPLAIKKCRNSPCKYIVITGDSSQCAGNCGFSYRQRITYCIGVQSMEKHKLHELWPIDYRVCPVLPSPQVYKCNFKTCLHMATWKVGKWSKCSVTCGVGMMERRVECMADNGLSSDLCLKHLKPDAQKKCYVSDCKTFTSCKEIQMKNNITKDGDYYLNIKGRITKIYCAGMHLQNPKEYISLVKGEEDNFSEVYGFRLRNPYECPFNGSRRQDCECKNDYMAAGHTVFSKIRIDLTSMQIKTTDLLFAQTIFGNAVPFATAGDCYSAARCPQECKLQVSPGQDGGAALHTLVAGGCGDPAAAGCSGERGPAAHGGRGGASLGRNLSVTAFPPSLGGRGPGALLTLRPGASFTGIKRYPFVCTASFHTSTHLAKEDYYQILGVPRNASQKEIKKVYYQLAKKYHPDTNKDDPKAKEKFSQLAEAYEVLSDEVKRKQYDTYGSAGFDPGAGSSGQSYWKGGPTVDPEELFRKIFGEFSSSSFGDFQSVFNQPQEYIMDLTFNQAAKGVNKEFTVNITDTCERCDGKGNEPGTKVQHCHYCGGSGMETISTGPFVMRSTCRRCGGRGSIITSPCVVCRGGGQAKQKKKVVIPVPAGVEDGQTGAEKPCVPEGRRRHPLGPLHLHSSGHPRGHRQNAGPVRDHQRDDPPWDSVRSEDSDEWEGIPRINSYGYGDHYIHIKIRVPKRLTSRQQSLILSYAEDETDVEGTVNGVTNASTGKRSTGN</sequence>
<comment type="caution">
    <text evidence="21">Lacks conserved residue(s) required for the propagation of feature annotation.</text>
</comment>
<evidence type="ECO:0000256" key="12">
    <source>
        <dbReference type="ARBA" id="ARBA00022946"/>
    </source>
</evidence>
<feature type="binding site" evidence="19">
    <location>
        <position position="276"/>
    </location>
    <ligand>
        <name>Ca(2+)</name>
        <dbReference type="ChEBI" id="CHEBI:29108"/>
        <label>2</label>
    </ligand>
</feature>
<evidence type="ECO:0000256" key="9">
    <source>
        <dbReference type="ARBA" id="ARBA00022737"/>
    </source>
</evidence>
<feature type="disulfide bond" evidence="20">
    <location>
        <begin position="425"/>
        <end position="453"/>
    </location>
</feature>
<dbReference type="CDD" id="cd04273">
    <property type="entry name" value="ZnMc_ADAMTS_like"/>
    <property type="match status" value="1"/>
</dbReference>
<dbReference type="GO" id="GO:0008270">
    <property type="term" value="F:zinc ion binding"/>
    <property type="evidence" value="ECO:0007669"/>
    <property type="project" value="UniProtKB-KW"/>
</dbReference>
<feature type="binding site" evidence="19">
    <location>
        <position position="469"/>
    </location>
    <ligand>
        <name>Ca(2+)</name>
        <dbReference type="ChEBI" id="CHEBI:29108"/>
        <label>1</label>
    </ligand>
</feature>
<keyword evidence="11 19" id="KW-0862">Zinc</keyword>
<feature type="domain" description="CR-type" evidence="28">
    <location>
        <begin position="2087"/>
        <end position="2165"/>
    </location>
</feature>
<name>A0A6B0RVZ2_9CETA</name>
<dbReference type="InterPro" id="IPR012314">
    <property type="entry name" value="Pept_M12B_GON-ADAMTSs"/>
</dbReference>
<feature type="signal peptide" evidence="24">
    <location>
        <begin position="1"/>
        <end position="21"/>
    </location>
</feature>
<dbReference type="SUPFAM" id="SSF57938">
    <property type="entry name" value="DnaJ/Hsp40 cysteine-rich domain"/>
    <property type="match status" value="1"/>
</dbReference>
<dbReference type="PROSITE" id="PS51046">
    <property type="entry name" value="GON"/>
    <property type="match status" value="1"/>
</dbReference>
<dbReference type="FunFam" id="1.10.287.110:FF:000025">
    <property type="entry name" value="dnaJ homolog subfamily A member 3, mitochondrial isoform X2"/>
    <property type="match status" value="1"/>
</dbReference>
<evidence type="ECO:0000256" key="10">
    <source>
        <dbReference type="ARBA" id="ARBA00022801"/>
    </source>
</evidence>
<feature type="disulfide bond" evidence="20">
    <location>
        <begin position="575"/>
        <end position="612"/>
    </location>
</feature>
<evidence type="ECO:0000256" key="24">
    <source>
        <dbReference type="SAM" id="SignalP"/>
    </source>
</evidence>
<evidence type="ECO:0008006" key="31">
    <source>
        <dbReference type="Google" id="ProtNLM"/>
    </source>
</evidence>
<feature type="binding site" evidence="19">
    <location>
        <position position="421"/>
    </location>
    <ligand>
        <name>Zn(2+)</name>
        <dbReference type="ChEBI" id="CHEBI:29105"/>
        <note>catalytic</note>
    </ligand>
</feature>
<dbReference type="GO" id="GO:0004222">
    <property type="term" value="F:metalloendopeptidase activity"/>
    <property type="evidence" value="ECO:0007669"/>
    <property type="project" value="InterPro"/>
</dbReference>
<feature type="domain" description="GON" evidence="27">
    <location>
        <begin position="1718"/>
        <end position="1854"/>
    </location>
</feature>
<dbReference type="InterPro" id="IPR000884">
    <property type="entry name" value="TSP1_rpt"/>
</dbReference>
<keyword evidence="30" id="KW-1185">Reference proteome</keyword>
<feature type="binding site" evidence="19">
    <location>
        <position position="366"/>
    </location>
    <ligand>
        <name>Ca(2+)</name>
        <dbReference type="ChEBI" id="CHEBI:29108"/>
        <label>1</label>
    </ligand>
</feature>
<feature type="chain" id="PRO_5025404036" description="A disintegrin and metalloproteinase with thrombospondin motifs 20" evidence="24">
    <location>
        <begin position="22"/>
        <end position="2302"/>
    </location>
</feature>
<feature type="disulfide bond" evidence="20">
    <location>
        <begin position="590"/>
        <end position="602"/>
    </location>
</feature>
<dbReference type="Gene3D" id="3.40.390.10">
    <property type="entry name" value="Collagenase (Catalytic Domain)"/>
    <property type="match status" value="1"/>
</dbReference>
<dbReference type="Pfam" id="PF00684">
    <property type="entry name" value="DnaJ_CXXCXGXG"/>
    <property type="match status" value="1"/>
</dbReference>
<comment type="caution">
    <text evidence="29">The sequence shown here is derived from an EMBL/GenBank/DDBJ whole genome shotgun (WGS) entry which is preliminary data.</text>
</comment>
<dbReference type="Gene3D" id="2.60.260.20">
    <property type="entry name" value="Urease metallochaperone UreE, N-terminal domain"/>
    <property type="match status" value="1"/>
</dbReference>
<dbReference type="InterPro" id="IPR036410">
    <property type="entry name" value="HSP_DnaJ_Cys-rich_dom_sf"/>
</dbReference>
<dbReference type="FunFam" id="2.20.100.10:FF:000005">
    <property type="entry name" value="ADAM metallopeptidase with thrombospondin type 1 motif 9"/>
    <property type="match status" value="7"/>
</dbReference>
<evidence type="ECO:0000256" key="17">
    <source>
        <dbReference type="ARBA" id="ARBA00023186"/>
    </source>
</evidence>
<feature type="binding site" evidence="19">
    <location>
        <position position="276"/>
    </location>
    <ligand>
        <name>Ca(2+)</name>
        <dbReference type="ChEBI" id="CHEBI:29108"/>
        <label>1</label>
    </ligand>
</feature>
<dbReference type="PROSITE" id="PS51188">
    <property type="entry name" value="ZF_CR"/>
    <property type="match status" value="1"/>
</dbReference>
<dbReference type="InterPro" id="IPR036383">
    <property type="entry name" value="TSP1_rpt_sf"/>
</dbReference>
<dbReference type="PROSITE" id="PS50076">
    <property type="entry name" value="DNAJ_2"/>
    <property type="match status" value="1"/>
</dbReference>
<dbReference type="Pfam" id="PF00090">
    <property type="entry name" value="TSP_1"/>
    <property type="match status" value="1"/>
</dbReference>
<dbReference type="InterPro" id="IPR013273">
    <property type="entry name" value="ADAMTS/ADAMTS-like"/>
</dbReference>
<accession>A0A6B0RVZ2</accession>
<dbReference type="FunFam" id="3.40.1620.60:FF:000005">
    <property type="entry name" value="ADAM metallopeptidase with thrombospondin type 1 motif 9"/>
    <property type="match status" value="1"/>
</dbReference>
<feature type="disulfide bond" evidence="20">
    <location>
        <begin position="513"/>
        <end position="547"/>
    </location>
</feature>
<proteinExistence type="predicted"/>
<keyword evidence="5" id="KW-0645">Protease</keyword>
<evidence type="ECO:0000256" key="20">
    <source>
        <dbReference type="PIRSR" id="PIRSR613273-3"/>
    </source>
</evidence>
<dbReference type="PROSITE" id="PS50092">
    <property type="entry name" value="TSP1"/>
    <property type="match status" value="13"/>
</dbReference>
<evidence type="ECO:0000256" key="1">
    <source>
        <dbReference type="ARBA" id="ARBA00004498"/>
    </source>
</evidence>
<dbReference type="InterPro" id="IPR010294">
    <property type="entry name" value="ADAMTS_spacer1"/>
</dbReference>
<feature type="disulfide bond" evidence="20">
    <location>
        <begin position="541"/>
        <end position="552"/>
    </location>
</feature>
<dbReference type="InterPro" id="IPR001590">
    <property type="entry name" value="Peptidase_M12B"/>
</dbReference>
<keyword evidence="3" id="KW-0964">Secreted</keyword>
<dbReference type="PANTHER" id="PTHR13723:SF165">
    <property type="entry name" value="A DISINTEGRIN AND METALLOPROTEINASE WITH THROMBOSPONDIN MOTIFS 20"/>
    <property type="match status" value="1"/>
</dbReference>
<evidence type="ECO:0000256" key="6">
    <source>
        <dbReference type="ARBA" id="ARBA00022685"/>
    </source>
</evidence>
<dbReference type="InterPro" id="IPR001623">
    <property type="entry name" value="DnaJ_domain"/>
</dbReference>
<feature type="domain" description="Peptidase M12B" evidence="26">
    <location>
        <begin position="273"/>
        <end position="474"/>
    </location>
</feature>
<feature type="region of interest" description="Disordered" evidence="23">
    <location>
        <begin position="2176"/>
        <end position="2238"/>
    </location>
</feature>
<dbReference type="Pfam" id="PF08685">
    <property type="entry name" value="GON"/>
    <property type="match status" value="1"/>
</dbReference>
<dbReference type="Pfam" id="PF05986">
    <property type="entry name" value="ADAMTS_spacer1"/>
    <property type="match status" value="1"/>
</dbReference>
<dbReference type="CDD" id="cd06257">
    <property type="entry name" value="DnaJ"/>
    <property type="match status" value="1"/>
</dbReference>
<evidence type="ECO:0000259" key="27">
    <source>
        <dbReference type="PROSITE" id="PS51046"/>
    </source>
</evidence>
<evidence type="ECO:0000256" key="5">
    <source>
        <dbReference type="ARBA" id="ARBA00022670"/>
    </source>
</evidence>
<dbReference type="SMART" id="SM00209">
    <property type="entry name" value="TSP1"/>
    <property type="match status" value="13"/>
</dbReference>
<dbReference type="SUPFAM" id="SSF82895">
    <property type="entry name" value="TSP-1 type 1 repeat"/>
    <property type="match status" value="13"/>
</dbReference>
<feature type="disulfide bond" evidence="20">
    <location>
        <begin position="507"/>
        <end position="528"/>
    </location>
</feature>
<dbReference type="Pfam" id="PF01421">
    <property type="entry name" value="Reprolysin"/>
    <property type="match status" value="1"/>
</dbReference>
<dbReference type="PRINTS" id="PR00625">
    <property type="entry name" value="JDOMAIN"/>
</dbReference>
<feature type="binding site" evidence="19">
    <location>
        <position position="472"/>
    </location>
    <ligand>
        <name>Ca(2+)</name>
        <dbReference type="ChEBI" id="CHEBI:29108"/>
        <label>1</label>
    </ligand>
</feature>
<dbReference type="Gene3D" id="2.20.100.10">
    <property type="entry name" value="Thrombospondin type-1 (TSP1) repeat"/>
    <property type="match status" value="11"/>
</dbReference>
<dbReference type="Pfam" id="PF17771">
    <property type="entry name" value="ADAMTS_CR_2"/>
    <property type="match status" value="1"/>
</dbReference>
<dbReference type="Gene3D" id="1.10.287.110">
    <property type="entry name" value="DnaJ domain"/>
    <property type="match status" value="1"/>
</dbReference>
<keyword evidence="17" id="KW-0143">Chaperone</keyword>
<dbReference type="FunFam" id="3.40.390.10:FF:000001">
    <property type="entry name" value="A disintegrin and metalloproteinase with thrombospondin motifs 1"/>
    <property type="match status" value="1"/>
</dbReference>
<feature type="binding site" evidence="19">
    <location>
        <position position="359"/>
    </location>
    <ligand>
        <name>Ca(2+)</name>
        <dbReference type="ChEBI" id="CHEBI:29108"/>
        <label>1</label>
    </ligand>
</feature>
<evidence type="ECO:0000256" key="14">
    <source>
        <dbReference type="ARBA" id="ARBA00023145"/>
    </source>
</evidence>
<feature type="zinc finger region" description="CR-type" evidence="22">
    <location>
        <begin position="2087"/>
        <end position="2165"/>
    </location>
</feature>
<evidence type="ECO:0000256" key="13">
    <source>
        <dbReference type="ARBA" id="ARBA00023049"/>
    </source>
</evidence>
<feature type="compositionally biased region" description="Basic and acidic residues" evidence="23">
    <location>
        <begin position="2218"/>
        <end position="2234"/>
    </location>
</feature>
<evidence type="ECO:0000256" key="11">
    <source>
        <dbReference type="ARBA" id="ARBA00022833"/>
    </source>
</evidence>
<dbReference type="InterPro" id="IPR050439">
    <property type="entry name" value="ADAMTS_ADAMTS-like"/>
</dbReference>
<keyword evidence="2" id="KW-0963">Cytoplasm</keyword>
<dbReference type="SUPFAM" id="SSF46565">
    <property type="entry name" value="Chaperone J-domain"/>
    <property type="match status" value="1"/>
</dbReference>
<protein>
    <recommendedName>
        <fullName evidence="31">A disintegrin and metalloproteinase with thrombospondin motifs 20</fullName>
    </recommendedName>
</protein>
<evidence type="ECO:0000259" key="25">
    <source>
        <dbReference type="PROSITE" id="PS50076"/>
    </source>
</evidence>
<dbReference type="PRINTS" id="PR01857">
    <property type="entry name" value="ADAMTSFAMILY"/>
</dbReference>
<dbReference type="FunFam" id="2.10.230.10:FF:000003">
    <property type="entry name" value="dnaJ homolog subfamily A member 3, mitochondrial"/>
    <property type="match status" value="1"/>
</dbReference>
<evidence type="ECO:0000256" key="2">
    <source>
        <dbReference type="ARBA" id="ARBA00022490"/>
    </source>
</evidence>
<dbReference type="GO" id="GO:0031012">
    <property type="term" value="C:extracellular matrix"/>
    <property type="evidence" value="ECO:0007669"/>
    <property type="project" value="TreeGrafter"/>
</dbReference>
<organism evidence="29 30">
    <name type="scientific">Bos mutus</name>
    <name type="common">wild yak</name>
    <dbReference type="NCBI Taxonomy" id="72004"/>
    <lineage>
        <taxon>Eukaryota</taxon>
        <taxon>Metazoa</taxon>
        <taxon>Chordata</taxon>
        <taxon>Craniata</taxon>
        <taxon>Vertebrata</taxon>
        <taxon>Euteleostomi</taxon>
        <taxon>Mammalia</taxon>
        <taxon>Eutheria</taxon>
        <taxon>Laurasiatheria</taxon>
        <taxon>Artiodactyla</taxon>
        <taxon>Ruminantia</taxon>
        <taxon>Pecora</taxon>
        <taxon>Bovidae</taxon>
        <taxon>Bovinae</taxon>
        <taxon>Bos</taxon>
    </lineage>
</organism>
<dbReference type="InterPro" id="IPR024079">
    <property type="entry name" value="MetalloPept_cat_dom_sf"/>
</dbReference>
<feature type="disulfide bond" evidence="20">
    <location>
        <begin position="496"/>
        <end position="518"/>
    </location>
</feature>
<comment type="cofactor">
    <cofactor evidence="19">
        <name>Zn(2+)</name>
        <dbReference type="ChEBI" id="CHEBI:29105"/>
    </cofactor>
    <text evidence="19">Binds 1 zinc ion per subunit.</text>
</comment>
<evidence type="ECO:0000256" key="18">
    <source>
        <dbReference type="PIRSR" id="PIRSR613273-1"/>
    </source>
</evidence>
<keyword evidence="12" id="KW-0809">Transit peptide</keyword>
<dbReference type="EMBL" id="VBQZ03000071">
    <property type="protein sequence ID" value="MXQ91423.1"/>
    <property type="molecule type" value="Genomic_DNA"/>
</dbReference>
<dbReference type="InterPro" id="IPR036869">
    <property type="entry name" value="J_dom_sf"/>
</dbReference>
<feature type="active site" evidence="18 21">
    <location>
        <position position="418"/>
    </location>
</feature>
<evidence type="ECO:0000313" key="30">
    <source>
        <dbReference type="Proteomes" id="UP000322234"/>
    </source>
</evidence>
<dbReference type="Pfam" id="PF01562">
    <property type="entry name" value="Pep_M12B_propep"/>
    <property type="match status" value="1"/>
</dbReference>
<dbReference type="Pfam" id="PF19236">
    <property type="entry name" value="ADAMTS_CR_3"/>
    <property type="match status" value="1"/>
</dbReference>
<dbReference type="Pfam" id="PF00226">
    <property type="entry name" value="DnaJ"/>
    <property type="match status" value="1"/>
</dbReference>
<feature type="binding site" evidence="19">
    <location>
        <position position="472"/>
    </location>
    <ligand>
        <name>Ca(2+)</name>
        <dbReference type="ChEBI" id="CHEBI:29108"/>
        <label>2</label>
    </ligand>
</feature>
<dbReference type="GO" id="GO:0031072">
    <property type="term" value="F:heat shock protein binding"/>
    <property type="evidence" value="ECO:0007669"/>
    <property type="project" value="InterPro"/>
</dbReference>
<dbReference type="FunFam" id="2.60.120.830:FF:000001">
    <property type="entry name" value="A disintegrin and metalloproteinase with thrombospondin motifs 1"/>
    <property type="match status" value="1"/>
</dbReference>
<dbReference type="InterPro" id="IPR001305">
    <property type="entry name" value="HSP_DnaJ_Cys-rich_dom"/>
</dbReference>
<dbReference type="SMART" id="SM00271">
    <property type="entry name" value="DnaJ"/>
    <property type="match status" value="1"/>
</dbReference>
<keyword evidence="19" id="KW-0106">Calcium</keyword>
<dbReference type="PANTHER" id="PTHR13723">
    <property type="entry name" value="ADAMTS A DISINTEGRIN AND METALLOPROTEASE WITH THROMBOSPONDIN MOTIFS PROTEASE"/>
    <property type="match status" value="1"/>
</dbReference>
<keyword evidence="7 19" id="KW-0479">Metal-binding</keyword>
<feature type="binding site" evidence="19">
    <location>
        <position position="417"/>
    </location>
    <ligand>
        <name>Zn(2+)</name>
        <dbReference type="ChEBI" id="CHEBI:29105"/>
        <note>catalytic</note>
    </ligand>
</feature>
<feature type="disulfide bond" evidence="20">
    <location>
        <begin position="348"/>
        <end position="401"/>
    </location>
</feature>
<dbReference type="GO" id="GO:0030198">
    <property type="term" value="P:extracellular matrix organization"/>
    <property type="evidence" value="ECO:0007669"/>
    <property type="project" value="InterPro"/>
</dbReference>
<dbReference type="InterPro" id="IPR045371">
    <property type="entry name" value="ADAMTS_CR_3"/>
</dbReference>
<dbReference type="FunFam" id="2.20.100.10:FF:000006">
    <property type="entry name" value="A disintegrin and metalloproteinase with thrombospondin motifs 1"/>
    <property type="match status" value="1"/>
</dbReference>
<evidence type="ECO:0000256" key="22">
    <source>
        <dbReference type="PROSITE-ProRule" id="PRU00546"/>
    </source>
</evidence>
<dbReference type="Pfam" id="PF19030">
    <property type="entry name" value="TSP1_ADAMTS"/>
    <property type="match status" value="13"/>
</dbReference>
<dbReference type="Proteomes" id="UP000322234">
    <property type="component" value="Unassembled WGS sequence"/>
</dbReference>
<dbReference type="CDD" id="cd10719">
    <property type="entry name" value="DnaJ_zf"/>
    <property type="match status" value="1"/>
</dbReference>
<evidence type="ECO:0000256" key="16">
    <source>
        <dbReference type="ARBA" id="ARBA00023180"/>
    </source>
</evidence>
<evidence type="ECO:0000256" key="7">
    <source>
        <dbReference type="ARBA" id="ARBA00022723"/>
    </source>
</evidence>
<evidence type="ECO:0000256" key="21">
    <source>
        <dbReference type="PROSITE-ProRule" id="PRU00276"/>
    </source>
</evidence>
<dbReference type="GO" id="GO:0006508">
    <property type="term" value="P:proteolysis"/>
    <property type="evidence" value="ECO:0007669"/>
    <property type="project" value="UniProtKB-KW"/>
</dbReference>
<evidence type="ECO:0000256" key="23">
    <source>
        <dbReference type="SAM" id="MobiDB-lite"/>
    </source>
</evidence>
<dbReference type="GO" id="GO:0051082">
    <property type="term" value="F:unfolded protein binding"/>
    <property type="evidence" value="ECO:0007669"/>
    <property type="project" value="InterPro"/>
</dbReference>
<keyword evidence="10" id="KW-0378">Hydrolase</keyword>
<evidence type="ECO:0000259" key="26">
    <source>
        <dbReference type="PROSITE" id="PS50215"/>
    </source>
</evidence>
<keyword evidence="22" id="KW-0863">Zinc-finger</keyword>
<keyword evidence="14" id="KW-0865">Zymogen</keyword>
<keyword evidence="8 24" id="KW-0732">Signal</keyword>
<dbReference type="FunFam" id="2.20.100.10:FF:000010">
    <property type="entry name" value="ADAM metallopeptidase with thrombospondin type 1 motif 9"/>
    <property type="match status" value="2"/>
</dbReference>
<keyword evidence="16" id="KW-0325">Glycoprotein</keyword>
<feature type="domain" description="J" evidence="25">
    <location>
        <begin position="1957"/>
        <end position="2022"/>
    </location>
</feature>
<dbReference type="InterPro" id="IPR018253">
    <property type="entry name" value="DnaJ_domain_CS"/>
</dbReference>
<evidence type="ECO:0000256" key="4">
    <source>
        <dbReference type="ARBA" id="ARBA00022530"/>
    </source>
</evidence>
<comment type="subcellular location">
    <subcellularLocation>
        <location evidence="1">Secreted</location>
        <location evidence="1">Extracellular space</location>
        <location evidence="1">Extracellular matrix</location>
    </subcellularLocation>
</comment>
<feature type="disulfide bond" evidence="20">
    <location>
        <begin position="395"/>
        <end position="469"/>
    </location>
</feature>
<keyword evidence="4" id="KW-0272">Extracellular matrix</keyword>
<dbReference type="Gene3D" id="3.40.1620.60">
    <property type="match status" value="1"/>
</dbReference>
<evidence type="ECO:0000313" key="29">
    <source>
        <dbReference type="EMBL" id="MXQ91423.1"/>
    </source>
</evidence>
<reference evidence="29" key="1">
    <citation type="submission" date="2019-10" db="EMBL/GenBank/DDBJ databases">
        <title>The sequence and de novo assembly of the wild yak genome.</title>
        <authorList>
            <person name="Liu Y."/>
        </authorList>
    </citation>
    <scope>NUCLEOTIDE SEQUENCE [LARGE SCALE GENOMIC DNA]</scope>
    <source>
        <strain evidence="29">WY2019</strain>
    </source>
</reference>
<keyword evidence="15 20" id="KW-1015">Disulfide bond</keyword>
<dbReference type="PROSITE" id="PS50215">
    <property type="entry name" value="ADAM_MEPRO"/>
    <property type="match status" value="1"/>
</dbReference>
<feature type="disulfide bond" evidence="20">
    <location>
        <begin position="579"/>
        <end position="617"/>
    </location>
</feature>
<dbReference type="InterPro" id="IPR002870">
    <property type="entry name" value="Peptidase_M12B_N"/>
</dbReference>
<dbReference type="InterPro" id="IPR041645">
    <property type="entry name" value="ADAMTS_CR_2"/>
</dbReference>
<feature type="binding site" evidence="19">
    <location>
        <position position="359"/>
    </location>
    <ligand>
        <name>Ca(2+)</name>
        <dbReference type="ChEBI" id="CHEBI:29108"/>
        <label>2</label>
    </ligand>
</feature>
<keyword evidence="6" id="KW-0165">Cleavage on pair of basic residues</keyword>
<evidence type="ECO:0000256" key="15">
    <source>
        <dbReference type="ARBA" id="ARBA00023157"/>
    </source>
</evidence>
<dbReference type="SUPFAM" id="SSF55486">
    <property type="entry name" value="Metalloproteases ('zincins'), catalytic domain"/>
    <property type="match status" value="1"/>
</dbReference>
<evidence type="ECO:0000256" key="3">
    <source>
        <dbReference type="ARBA" id="ARBA00022525"/>
    </source>
</evidence>
<keyword evidence="13" id="KW-0482">Metalloprotease</keyword>
<gene>
    <name evidence="29" type="ORF">E5288_WYG004688</name>
</gene>
<dbReference type="PROSITE" id="PS00636">
    <property type="entry name" value="DNAJ_1"/>
    <property type="match status" value="1"/>
</dbReference>
<evidence type="ECO:0000259" key="28">
    <source>
        <dbReference type="PROSITE" id="PS51188"/>
    </source>
</evidence>
<dbReference type="Gene3D" id="2.60.120.830">
    <property type="match status" value="1"/>
</dbReference>